<dbReference type="Proteomes" id="UP000596049">
    <property type="component" value="Chromosome"/>
</dbReference>
<dbReference type="InterPro" id="IPR046698">
    <property type="entry name" value="PedC-like"/>
</dbReference>
<dbReference type="PANTHER" id="PTHR10438">
    <property type="entry name" value="THIOREDOXIN"/>
    <property type="match status" value="1"/>
</dbReference>
<evidence type="ECO:0000313" key="1">
    <source>
        <dbReference type="EMBL" id="QQP12203.1"/>
    </source>
</evidence>
<reference evidence="1 2" key="1">
    <citation type="submission" date="2020-01" db="EMBL/GenBank/DDBJ databases">
        <authorList>
            <person name="Liu G."/>
            <person name="Liu B."/>
        </authorList>
    </citation>
    <scope>NUCLEOTIDE SEQUENCE [LARGE SCALE GENOMIC DNA]</scope>
    <source>
        <strain evidence="1 2">FJAT-51161</strain>
    </source>
</reference>
<keyword evidence="2" id="KW-1185">Reference proteome</keyword>
<name>A0ABX7AQH4_9BACI</name>
<evidence type="ECO:0000313" key="2">
    <source>
        <dbReference type="Proteomes" id="UP000596049"/>
    </source>
</evidence>
<sequence>MKSRLTLIITLLILVGSCVFFFKNFNTTKATVLYEELNAEQFEEIIQKQGTATFFFGRATCQACREFNPILNEAIGKTNAQVYYLDCDQMTIRDIAKKFNVKETPTLLITENGKEIDKYIGLQKLDKTIEILSTKY</sequence>
<dbReference type="EMBL" id="CP067341">
    <property type="protein sequence ID" value="QQP12203.1"/>
    <property type="molecule type" value="Genomic_DNA"/>
</dbReference>
<dbReference type="InterPro" id="IPR036249">
    <property type="entry name" value="Thioredoxin-like_sf"/>
</dbReference>
<dbReference type="InterPro" id="IPR050620">
    <property type="entry name" value="Thioredoxin_H-type-like"/>
</dbReference>
<dbReference type="RefSeq" id="WP_053593896.1">
    <property type="nucleotide sequence ID" value="NZ_CP067341.1"/>
</dbReference>
<gene>
    <name evidence="1" type="ORF">FJQ98_24420</name>
</gene>
<protein>
    <submittedName>
        <fullName evidence="1">Thioredoxin family protein</fullName>
    </submittedName>
</protein>
<dbReference type="PANTHER" id="PTHR10438:SF468">
    <property type="entry name" value="THIOREDOXIN-1-RELATED"/>
    <property type="match status" value="1"/>
</dbReference>
<dbReference type="Gene3D" id="3.40.30.10">
    <property type="entry name" value="Glutaredoxin"/>
    <property type="match status" value="1"/>
</dbReference>
<organism evidence="1 2">
    <name type="scientific">Lysinibacillus agricola</name>
    <dbReference type="NCBI Taxonomy" id="2590012"/>
    <lineage>
        <taxon>Bacteria</taxon>
        <taxon>Bacillati</taxon>
        <taxon>Bacillota</taxon>
        <taxon>Bacilli</taxon>
        <taxon>Bacillales</taxon>
        <taxon>Bacillaceae</taxon>
        <taxon>Lysinibacillus</taxon>
    </lineage>
</organism>
<accession>A0ABX7AQH4</accession>
<dbReference type="CDD" id="cd02947">
    <property type="entry name" value="TRX_family"/>
    <property type="match status" value="1"/>
</dbReference>
<dbReference type="SUPFAM" id="SSF52833">
    <property type="entry name" value="Thioredoxin-like"/>
    <property type="match status" value="1"/>
</dbReference>
<proteinExistence type="predicted"/>
<dbReference type="Pfam" id="PF20207">
    <property type="entry name" value="DUF6568"/>
    <property type="match status" value="1"/>
</dbReference>
<dbReference type="PROSITE" id="PS51257">
    <property type="entry name" value="PROKAR_LIPOPROTEIN"/>
    <property type="match status" value="1"/>
</dbReference>